<comment type="subcellular location">
    <subcellularLocation>
        <location evidence="1">Secreted</location>
    </subcellularLocation>
</comment>
<keyword evidence="3" id="KW-0843">Virulence</keyword>
<dbReference type="InterPro" id="IPR003284">
    <property type="entry name" value="Sal_SpvB"/>
</dbReference>
<dbReference type="InterPro" id="IPR028994">
    <property type="entry name" value="Integrin_alpha_N"/>
</dbReference>
<dbReference type="RefSeq" id="WP_326016268.1">
    <property type="nucleotide sequence ID" value="NZ_JAOZYC010000094.1"/>
</dbReference>
<dbReference type="NCBIfam" id="TIGR03696">
    <property type="entry name" value="Rhs_assc_core"/>
    <property type="match status" value="1"/>
</dbReference>
<dbReference type="InterPro" id="IPR022385">
    <property type="entry name" value="Rhs_assc_core"/>
</dbReference>
<organism evidence="7 8">
    <name type="scientific">Streptomyces endophyticus</name>
    <dbReference type="NCBI Taxonomy" id="714166"/>
    <lineage>
        <taxon>Bacteria</taxon>
        <taxon>Bacillati</taxon>
        <taxon>Actinomycetota</taxon>
        <taxon>Actinomycetes</taxon>
        <taxon>Kitasatosporales</taxon>
        <taxon>Streptomycetaceae</taxon>
        <taxon>Streptomyces</taxon>
    </lineage>
</organism>
<accession>A0ABU6F6L2</accession>
<dbReference type="SUPFAM" id="SSF69318">
    <property type="entry name" value="Integrin alpha N-terminal domain"/>
    <property type="match status" value="1"/>
</dbReference>
<feature type="domain" description="Insecticide toxin TcdB middle/C-terminal" evidence="5">
    <location>
        <begin position="895"/>
        <end position="1028"/>
    </location>
</feature>
<dbReference type="Gene3D" id="2.180.10.10">
    <property type="entry name" value="RHS repeat-associated core"/>
    <property type="match status" value="1"/>
</dbReference>
<dbReference type="EMBL" id="JAOZYC010000094">
    <property type="protein sequence ID" value="MEB8338472.1"/>
    <property type="molecule type" value="Genomic_DNA"/>
</dbReference>
<feature type="region of interest" description="Disordered" evidence="4">
    <location>
        <begin position="123"/>
        <end position="142"/>
    </location>
</feature>
<evidence type="ECO:0000256" key="3">
    <source>
        <dbReference type="ARBA" id="ARBA00023026"/>
    </source>
</evidence>
<keyword evidence="2" id="KW-0964">Secreted</keyword>
<proteinExistence type="predicted"/>
<evidence type="ECO:0000256" key="1">
    <source>
        <dbReference type="ARBA" id="ARBA00004613"/>
    </source>
</evidence>
<dbReference type="InterPro" id="IPR050708">
    <property type="entry name" value="T6SS_VgrG/RHS"/>
</dbReference>
<protein>
    <submittedName>
        <fullName evidence="7">Sugar-binding protein</fullName>
    </submittedName>
</protein>
<dbReference type="PANTHER" id="PTHR32305:SF15">
    <property type="entry name" value="PROTEIN RHSA-RELATED"/>
    <property type="match status" value="1"/>
</dbReference>
<keyword evidence="8" id="KW-1185">Reference proteome</keyword>
<dbReference type="PANTHER" id="PTHR32305">
    <property type="match status" value="1"/>
</dbReference>
<feature type="region of interest" description="Disordered" evidence="4">
    <location>
        <begin position="1"/>
        <end position="23"/>
    </location>
</feature>
<evidence type="ECO:0000313" key="7">
    <source>
        <dbReference type="EMBL" id="MEB8338472.1"/>
    </source>
</evidence>
<feature type="domain" description="Insecticide toxin TcdB middle/N-terminal" evidence="6">
    <location>
        <begin position="677"/>
        <end position="811"/>
    </location>
</feature>
<dbReference type="Pfam" id="PF03534">
    <property type="entry name" value="SpvB"/>
    <property type="match status" value="1"/>
</dbReference>
<dbReference type="Pfam" id="PF12255">
    <property type="entry name" value="TcdB_toxin_midC"/>
    <property type="match status" value="1"/>
</dbReference>
<dbReference type="Proteomes" id="UP001354931">
    <property type="component" value="Unassembled WGS sequence"/>
</dbReference>
<sequence length="2493" mass="274599">MTDTASDTPGASTGTPFVPPAISVPKGGGAIRGIDEKFTATPATGTGTVSVPVATSPGRSGFGPQLSLSYDSGTGNGLFGFGWRLSASAITRRTDRGVPRYHDVHPESDDFLFNGEELVPELSRQPDGTWTHPVTHRPPTSGPRWRIERYRPRVEGSFARTERWTDLDSGIAHWRTISRDNVTTLYGRTAESRVHDPADPRRVFSWLICETFDDRGNAVLYRYKPEDAADTHPARPNERNRSRGAARHIKRILYGNRTPRATDEDLTQRTDWMFEVVLDYGEHGDDTPDERAIWPCREDPFSTYRAGFEIRTYRLCRRVLMFHHFKDEPGVGANCLVRSTELTYVQGPVASFLTSVTSRGYAPGLVSRALPPLEFEYSAARISDVLRDLDAVSARNLPDGIDGDSVQWTDLAGTGVSGALLKQPDGWLYKANLSPLDPDPDRAALGPAVPVPTRPTTTGGAQFGADGSQLMDLDGDGRLDLVRLDRTPAGFNERAGSGGWAPFTVFGSLPALDWDSPDLRFVDLTGDGTADVLLTEDRALTWYPSLHGDGFAAAEDMPWPRDEEAGPAVRFADGTESVFTADMCGDGLSALVRIRNGEICYWPNLGHGRFGPKVTMDDAPVLAPPDRFDPRRALLLDVDGTGCADLCYFADDGVRLYLNQSGNGWGNPRELTALPPGTQAADTTVTDLLGNGTACLVLSSPSTAAVTRRPVRYLDLMGGVKPHLLTKMRNNLGAETTITYASSAKFALQDEAAGRPWITRLPFPVHVVERTETYDRIGRCRFVTRYAYHHGHYEDREFRGFARVEQYDAEAFDVAETAPANIDAASHLPSALTTTWFHTGACEEGDAVSLHLAAEYYREPGLPPAELPDTPLPDTLLTPRGRHPFPLGPAEEREVRRALKGSVLRTEVRALDGTTMPYTVTEQNFGVELLQPVAGGNRYAVVFLRPRESIELHYERRLREVAGKQVADPRVGHTLTLDVDAYGDVLTSVTVAYGRRHDDPSLPQEDRDRQRRSRVTCTESAYTAAVDTDDAHRAPLPSETRTYELLNVADGPAPLAFGTVAQRVAQAAQAAEIPYENHDAKNIGAAPRRRRIDQLRTLYRADDLSGLLPLHQMGPLALPGETYTLAFTAGVLAEQYARGTETLIQPGMLAAAGYRSGASLKPLFPPADADDHWWLPSGTVFYSPDPGHSAQQELALARGNFFLPCRFRDPFAADTVVTYDTPHHLLMRETLDPVGNRVSATLDYRVLRPSAVTDPNRNRTVVAFDSLGMIVATAVQGKNGEGDSLDGTVVDLPEATVSAYLADPLSNPAPLLKRATTRLVHDLFAYHRTRHLAAPAPPLVALLSRETHDADGPTTRIQHRFSYSDGFGREIQSKVRAEPAGPNIQWLCTGWTIFNNKGSPFRTYEPSFTPLHTFQFAKQVGVSTILLYDPVQRVVATVHPHHAYEKTVFDAWHQTTWDVNDTVAREDPRSDPDVGALIARLPEGDVLPTWYTVRKCGALGGREKEAAAKALGHAGTPSRTDLDALGRVFRTETHNRFVRSGAIVEERYVTREFTDIEGNARSVWDARGHLVMTYGYGLVGNRIRAASMEAGTRWTLNDALGKPLFTWDSQNRRVETRYDAARRPLEVRLRTGVSGTGSLIEKTEYGEAQGDAENMRGKLYRTFDAAGIVTSDRYDFKGNLLRSRRRLCTNYREPPDWSANPPLEPALPAAATTFDALNRPTSRTTPDGSTTLLTYNEGGLLETVSVRVAGAAAKVFVQGIDYDAKGQRRRIEYGNGAATTYRYDSATYRLTELRTVRDATPATVQHLTYTYDPVGNVIDIRDDAQQTVFFKNARVEPHTSYTYDAVYRLVEAVGREHTGQAGAAPRPPTATDLPVVAHPDDGTALAGYREEYTYDAVGNLDLLVHRGTDPAHSGWTRDFTYAASSNRLSSSTLSGVTGTETFRYDEHGNTLEMPHLAVMRWNHRDQLQSSAHDVGPTDGAPETTYYVYDSTGERVRKVTDKQRAGPSDAAVPLRERVYLGGVEFYREYNGDGTATTLERAALHVMDDTGRIALVEHRVKGTDGSPAELTRYQLGNHLGSATVELADDGEVITYEEYFPYGSSAFRSAGTQTNIPKRYRYSAMEHDEENGLAYHGARYYVPWLGRWSSCDPSGTQGGINLYRYGSSNPVRFVDTHGRDTLDKVGGYYAGFWDSVIGTQVDMLFKREEFRESYARSREIFDWRKFPSVVAARKDVISNKYSANIAGGTLGLMSGFVPGAPDGSDLPESVQYSYSMMRFASTNATAIVGHVETFGALRMPPSPPLGPPPAPAAVGVVAAPVVVEMQVSSVLMAASSGGKGAPSAPTNGKEWAEKWKKEEVRGKEFREKENGPDTIDREIEVWVEEDPSSPWRKAPGIRIDAANQAKRLMEEWTTPNQIAQTAPGAGKWDQIIRRMGLWQEARDNGWRLHGWSQVSGKYIGDITDWQLLTTKYPHWNWPSVEPVAPAAAPPVGPKPK</sequence>
<reference evidence="7 8" key="1">
    <citation type="submission" date="2022-10" db="EMBL/GenBank/DDBJ databases">
        <authorList>
            <person name="Xie J."/>
            <person name="Shen N."/>
        </authorList>
    </citation>
    <scope>NUCLEOTIDE SEQUENCE [LARGE SCALE GENOMIC DNA]</scope>
    <source>
        <strain evidence="7 8">YIM65594</strain>
    </source>
</reference>
<evidence type="ECO:0000256" key="2">
    <source>
        <dbReference type="ARBA" id="ARBA00022525"/>
    </source>
</evidence>
<feature type="compositionally biased region" description="Basic and acidic residues" evidence="4">
    <location>
        <begin position="995"/>
        <end position="1009"/>
    </location>
</feature>
<evidence type="ECO:0000313" key="8">
    <source>
        <dbReference type="Proteomes" id="UP001354931"/>
    </source>
</evidence>
<feature type="compositionally biased region" description="Polar residues" evidence="4">
    <location>
        <begin position="1"/>
        <end position="15"/>
    </location>
</feature>
<name>A0ABU6F6L2_9ACTN</name>
<evidence type="ECO:0000259" key="6">
    <source>
        <dbReference type="Pfam" id="PF12256"/>
    </source>
</evidence>
<feature type="region of interest" description="Disordered" evidence="4">
    <location>
        <begin position="995"/>
        <end position="1014"/>
    </location>
</feature>
<feature type="region of interest" description="Disordered" evidence="4">
    <location>
        <begin position="450"/>
        <end position="469"/>
    </location>
</feature>
<dbReference type="InterPro" id="IPR022044">
    <property type="entry name" value="TcdB_toxin_mid/C"/>
</dbReference>
<gene>
    <name evidence="7" type="ORF">OKJ99_13285</name>
</gene>
<dbReference type="Pfam" id="PF12256">
    <property type="entry name" value="TcdB_toxin_midN"/>
    <property type="match status" value="1"/>
</dbReference>
<dbReference type="InterPro" id="IPR022045">
    <property type="entry name" value="TcdB_toxin_mid/N"/>
</dbReference>
<evidence type="ECO:0000256" key="4">
    <source>
        <dbReference type="SAM" id="MobiDB-lite"/>
    </source>
</evidence>
<dbReference type="PRINTS" id="PR01341">
    <property type="entry name" value="SALSPVBPROT"/>
</dbReference>
<evidence type="ECO:0000259" key="5">
    <source>
        <dbReference type="Pfam" id="PF12255"/>
    </source>
</evidence>
<comment type="caution">
    <text evidence="7">The sequence shown here is derived from an EMBL/GenBank/DDBJ whole genome shotgun (WGS) entry which is preliminary data.</text>
</comment>